<reference evidence="1" key="1">
    <citation type="submission" date="2021-02" db="EMBL/GenBank/DDBJ databases">
        <authorList>
            <consortium name="DOE Joint Genome Institute"/>
            <person name="Ahrendt S."/>
            <person name="Looney B.P."/>
            <person name="Miyauchi S."/>
            <person name="Morin E."/>
            <person name="Drula E."/>
            <person name="Courty P.E."/>
            <person name="Chicoki N."/>
            <person name="Fauchery L."/>
            <person name="Kohler A."/>
            <person name="Kuo A."/>
            <person name="Labutti K."/>
            <person name="Pangilinan J."/>
            <person name="Lipzen A."/>
            <person name="Riley R."/>
            <person name="Andreopoulos W."/>
            <person name="He G."/>
            <person name="Johnson J."/>
            <person name="Barry K.W."/>
            <person name="Grigoriev I.V."/>
            <person name="Nagy L."/>
            <person name="Hibbett D."/>
            <person name="Henrissat B."/>
            <person name="Matheny P.B."/>
            <person name="Labbe J."/>
            <person name="Martin F."/>
        </authorList>
    </citation>
    <scope>NUCLEOTIDE SEQUENCE</scope>
    <source>
        <strain evidence="1">FP105234-sp</strain>
    </source>
</reference>
<proteinExistence type="predicted"/>
<gene>
    <name evidence="1" type="ORF">FA95DRAFT_1611284</name>
</gene>
<dbReference type="EMBL" id="MU276145">
    <property type="protein sequence ID" value="KAI0041082.1"/>
    <property type="molecule type" value="Genomic_DNA"/>
</dbReference>
<organism evidence="1 2">
    <name type="scientific">Auriscalpium vulgare</name>
    <dbReference type="NCBI Taxonomy" id="40419"/>
    <lineage>
        <taxon>Eukaryota</taxon>
        <taxon>Fungi</taxon>
        <taxon>Dikarya</taxon>
        <taxon>Basidiomycota</taxon>
        <taxon>Agaricomycotina</taxon>
        <taxon>Agaricomycetes</taxon>
        <taxon>Russulales</taxon>
        <taxon>Auriscalpiaceae</taxon>
        <taxon>Auriscalpium</taxon>
    </lineage>
</organism>
<name>A0ACB8RB65_9AGAM</name>
<dbReference type="Proteomes" id="UP000814033">
    <property type="component" value="Unassembled WGS sequence"/>
</dbReference>
<reference evidence="1" key="2">
    <citation type="journal article" date="2022" name="New Phytol.">
        <title>Evolutionary transition to the ectomycorrhizal habit in the genomes of a hyperdiverse lineage of mushroom-forming fungi.</title>
        <authorList>
            <person name="Looney B."/>
            <person name="Miyauchi S."/>
            <person name="Morin E."/>
            <person name="Drula E."/>
            <person name="Courty P.E."/>
            <person name="Kohler A."/>
            <person name="Kuo A."/>
            <person name="LaButti K."/>
            <person name="Pangilinan J."/>
            <person name="Lipzen A."/>
            <person name="Riley R."/>
            <person name="Andreopoulos W."/>
            <person name="He G."/>
            <person name="Johnson J."/>
            <person name="Nolan M."/>
            <person name="Tritt A."/>
            <person name="Barry K.W."/>
            <person name="Grigoriev I.V."/>
            <person name="Nagy L.G."/>
            <person name="Hibbett D."/>
            <person name="Henrissat B."/>
            <person name="Matheny P.B."/>
            <person name="Labbe J."/>
            <person name="Martin F.M."/>
        </authorList>
    </citation>
    <scope>NUCLEOTIDE SEQUENCE</scope>
    <source>
        <strain evidence="1">FP105234-sp</strain>
    </source>
</reference>
<evidence type="ECO:0000313" key="2">
    <source>
        <dbReference type="Proteomes" id="UP000814033"/>
    </source>
</evidence>
<keyword evidence="2" id="KW-1185">Reference proteome</keyword>
<comment type="caution">
    <text evidence="1">The sequence shown here is derived from an EMBL/GenBank/DDBJ whole genome shotgun (WGS) entry which is preliminary data.</text>
</comment>
<sequence>MPEKAWAYYSSASDDEITNRMTVQYAGQLRLGMGSGNVERVLEEACRGVNASLVIVILPNFAAPQRKTVKARGDSKRRVATQCLKLEKLDQANDQYYNNVALKYAAFARVQQPRAEMRLDLKEMTEAALDNFYKKNNNLPPKRLVFFRDGISEGEFETVARPSRPGHYIVLSNNNNYDAKQLQALSHHLCYVYARATRRSVSTPAPVYYAQLWAGFYGQKDGLLLPLLEHLFIPCSNY</sequence>
<protein>
    <submittedName>
        <fullName evidence="1">Uncharacterized protein</fullName>
    </submittedName>
</protein>
<evidence type="ECO:0000313" key="1">
    <source>
        <dbReference type="EMBL" id="KAI0041082.1"/>
    </source>
</evidence>
<accession>A0ACB8RB65</accession>